<feature type="transmembrane region" description="Helical" evidence="1">
    <location>
        <begin position="6"/>
        <end position="25"/>
    </location>
</feature>
<comment type="caution">
    <text evidence="2">The sequence shown here is derived from an EMBL/GenBank/DDBJ whole genome shotgun (WGS) entry which is preliminary data.</text>
</comment>
<keyword evidence="1" id="KW-0812">Transmembrane</keyword>
<dbReference type="EMBL" id="RDPI01000122">
    <property type="protein sequence ID" value="MBF4375384.1"/>
    <property type="molecule type" value="Genomic_DNA"/>
</dbReference>
<gene>
    <name evidence="2" type="ORF">EAY46_20355</name>
</gene>
<evidence type="ECO:0000313" key="2">
    <source>
        <dbReference type="EMBL" id="MBF4375384.1"/>
    </source>
</evidence>
<reference evidence="2 3" key="1">
    <citation type="journal article" date="2021" name="PeerJ">
        <title>Analysis of 44 Vibrio anguillarum genomes reveals high genetic diversity.</title>
        <authorList>
            <person name="Hansen M.J."/>
            <person name="Dalsgaard I."/>
        </authorList>
    </citation>
    <scope>NUCLEOTIDE SEQUENCE [LARGE SCALE GENOMIC DNA]</scope>
    <source>
        <strain evidence="2 3">040915-1/1B</strain>
    </source>
</reference>
<organism evidence="2 3">
    <name type="scientific">Vibrio anguillarum</name>
    <name type="common">Listonella anguillarum</name>
    <dbReference type="NCBI Taxonomy" id="55601"/>
    <lineage>
        <taxon>Bacteria</taxon>
        <taxon>Pseudomonadati</taxon>
        <taxon>Pseudomonadota</taxon>
        <taxon>Gammaproteobacteria</taxon>
        <taxon>Vibrionales</taxon>
        <taxon>Vibrionaceae</taxon>
        <taxon>Vibrio</taxon>
    </lineage>
</organism>
<keyword evidence="1" id="KW-1133">Transmembrane helix</keyword>
<evidence type="ECO:0000256" key="1">
    <source>
        <dbReference type="SAM" id="Phobius"/>
    </source>
</evidence>
<evidence type="ECO:0000313" key="3">
    <source>
        <dbReference type="Proteomes" id="UP000726136"/>
    </source>
</evidence>
<keyword evidence="3" id="KW-1185">Reference proteome</keyword>
<protein>
    <submittedName>
        <fullName evidence="2">Uncharacterized protein</fullName>
    </submittedName>
</protein>
<keyword evidence="1" id="KW-0472">Membrane</keyword>
<proteinExistence type="predicted"/>
<dbReference type="Proteomes" id="UP000726136">
    <property type="component" value="Unassembled WGS sequence"/>
</dbReference>
<sequence>MSIDTASVSIVIATISMFISFYVMWRDRRKFIVHGEYLESWEHMADGVYFKIVNSGRRPVTLHKIEFISKSKGAQALLLTRSISEYKTTPFEEKDLSYPCLSESQFFEFALRSNKFDFSEYELSDLTSIKIHSSTNVVKCKELAMAIKSNHKYLK</sequence>
<name>A0ABR9ZBA0_VIBAN</name>
<accession>A0ABR9ZBA0</accession>